<dbReference type="GeneID" id="17324879"/>
<dbReference type="CDD" id="cd02440">
    <property type="entry name" value="AdoMet_MTases"/>
    <property type="match status" value="1"/>
</dbReference>
<evidence type="ECO:0008006" key="4">
    <source>
        <dbReference type="Google" id="ProtNLM"/>
    </source>
</evidence>
<keyword evidence="3" id="KW-1185">Reference proteome</keyword>
<dbReference type="OrthoDB" id="506498at2759"/>
<dbReference type="KEGG" id="ccp:CHC_T00005488001"/>
<dbReference type="Gramene" id="CDF37344">
    <property type="protein sequence ID" value="CDF37344"/>
    <property type="gene ID" value="CHC_T00005488001"/>
</dbReference>
<dbReference type="EMBL" id="HG001832">
    <property type="protein sequence ID" value="CDF37344.1"/>
    <property type="molecule type" value="Genomic_DNA"/>
</dbReference>
<dbReference type="PANTHER" id="PTHR43832">
    <property type="match status" value="1"/>
</dbReference>
<evidence type="ECO:0000256" key="1">
    <source>
        <dbReference type="ARBA" id="ARBA00010815"/>
    </source>
</evidence>
<dbReference type="STRING" id="2769.R7QGY6"/>
<dbReference type="SUPFAM" id="SSF53335">
    <property type="entry name" value="S-adenosyl-L-methionine-dependent methyltransferases"/>
    <property type="match status" value="1"/>
</dbReference>
<dbReference type="RefSeq" id="XP_005717163.1">
    <property type="nucleotide sequence ID" value="XM_005717106.1"/>
</dbReference>
<evidence type="ECO:0000313" key="3">
    <source>
        <dbReference type="Proteomes" id="UP000012073"/>
    </source>
</evidence>
<evidence type="ECO:0000313" key="2">
    <source>
        <dbReference type="EMBL" id="CDF37344.1"/>
    </source>
</evidence>
<dbReference type="AlphaFoldDB" id="R7QGY6"/>
<reference evidence="3" key="1">
    <citation type="journal article" date="2013" name="Proc. Natl. Acad. Sci. U.S.A.">
        <title>Genome structure and metabolic features in the red seaweed Chondrus crispus shed light on evolution of the Archaeplastida.</title>
        <authorList>
            <person name="Collen J."/>
            <person name="Porcel B."/>
            <person name="Carre W."/>
            <person name="Ball S.G."/>
            <person name="Chaparro C."/>
            <person name="Tonon T."/>
            <person name="Barbeyron T."/>
            <person name="Michel G."/>
            <person name="Noel B."/>
            <person name="Valentin K."/>
            <person name="Elias M."/>
            <person name="Artiguenave F."/>
            <person name="Arun A."/>
            <person name="Aury J.M."/>
            <person name="Barbosa-Neto J.F."/>
            <person name="Bothwell J.H."/>
            <person name="Bouget F.Y."/>
            <person name="Brillet L."/>
            <person name="Cabello-Hurtado F."/>
            <person name="Capella-Gutierrez S."/>
            <person name="Charrier B."/>
            <person name="Cladiere L."/>
            <person name="Cock J.M."/>
            <person name="Coelho S.M."/>
            <person name="Colleoni C."/>
            <person name="Czjzek M."/>
            <person name="Da Silva C."/>
            <person name="Delage L."/>
            <person name="Denoeud F."/>
            <person name="Deschamps P."/>
            <person name="Dittami S.M."/>
            <person name="Gabaldon T."/>
            <person name="Gachon C.M."/>
            <person name="Groisillier A."/>
            <person name="Herve C."/>
            <person name="Jabbari K."/>
            <person name="Katinka M."/>
            <person name="Kloareg B."/>
            <person name="Kowalczyk N."/>
            <person name="Labadie K."/>
            <person name="Leblanc C."/>
            <person name="Lopez P.J."/>
            <person name="McLachlan D.H."/>
            <person name="Meslet-Cladiere L."/>
            <person name="Moustafa A."/>
            <person name="Nehr Z."/>
            <person name="Nyvall Collen P."/>
            <person name="Panaud O."/>
            <person name="Partensky F."/>
            <person name="Poulain J."/>
            <person name="Rensing S.A."/>
            <person name="Rousvoal S."/>
            <person name="Samson G."/>
            <person name="Symeonidi A."/>
            <person name="Weissenbach J."/>
            <person name="Zambounis A."/>
            <person name="Wincker P."/>
            <person name="Boyen C."/>
        </authorList>
    </citation>
    <scope>NUCLEOTIDE SEQUENCE [LARGE SCALE GENOMIC DNA]</scope>
    <source>
        <strain evidence="3">cv. Stackhouse</strain>
    </source>
</reference>
<dbReference type="FunFam" id="3.40.50.150:FF:000554">
    <property type="entry name" value="Cation-transporting ATPase"/>
    <property type="match status" value="1"/>
</dbReference>
<dbReference type="OMA" id="IAQHFFT"/>
<sequence>MSIMGMADRLLERNAAPDWLTRIGIRKLLSERLVDESSATVEEEMRRKMAMIKSLKGEEIAIEQEKANEQHYELPTKFFLLTLGKRRKYSSCYYESPDASLDAAEESMLRMYCQRAGLKDGMSVLDLGCGWGSLSLYVAENYPNCKVTGLSNSWTQREFIEGEARRNGYKNLSIVTGDITKITRLQGITSSFDLIMSIEMFEHMKNYGALLNKISKWMKKDGKLFVHIFCHNKYIYNFETEGPSNWMGRYFFTGGTMGSDDILGYFQEDVKLIERWRVDGRHYAQTSEHWLQNFDKNIEEIRGILRSTYGTEATKWEAYWRTFYLAVAELFGYNNGQEWYVAHYLFEKR</sequence>
<gene>
    <name evidence="2" type="ORF">CHC_T00005488001</name>
</gene>
<dbReference type="Pfam" id="PF02353">
    <property type="entry name" value="CMAS"/>
    <property type="match status" value="1"/>
</dbReference>
<dbReference type="Proteomes" id="UP000012073">
    <property type="component" value="Unassembled WGS sequence"/>
</dbReference>
<dbReference type="Gene3D" id="3.40.50.150">
    <property type="entry name" value="Vaccinia Virus protein VP39"/>
    <property type="match status" value="1"/>
</dbReference>
<name>R7QGY6_CHOCR</name>
<dbReference type="PANTHER" id="PTHR43832:SF1">
    <property type="entry name" value="S-ADENOSYL-L-METHIONINE-DEPENDENT METHYLTRANSFERASES SUPERFAMILY PROTEIN"/>
    <property type="match status" value="1"/>
</dbReference>
<protein>
    <recommendedName>
        <fullName evidence="4">Cyclopropane-fatty-acyl-phospholipid synthase</fullName>
    </recommendedName>
</protein>
<comment type="similarity">
    <text evidence="1">Belongs to the CFA/CMAS family.</text>
</comment>
<dbReference type="PhylomeDB" id="R7QGY6"/>
<proteinExistence type="inferred from homology"/>
<organism evidence="2 3">
    <name type="scientific">Chondrus crispus</name>
    <name type="common">Carrageen Irish moss</name>
    <name type="synonym">Polymorpha crispa</name>
    <dbReference type="NCBI Taxonomy" id="2769"/>
    <lineage>
        <taxon>Eukaryota</taxon>
        <taxon>Rhodophyta</taxon>
        <taxon>Florideophyceae</taxon>
        <taxon>Rhodymeniophycidae</taxon>
        <taxon>Gigartinales</taxon>
        <taxon>Gigartinaceae</taxon>
        <taxon>Chondrus</taxon>
    </lineage>
</organism>
<accession>R7QGY6</accession>
<dbReference type="InterPro" id="IPR029063">
    <property type="entry name" value="SAM-dependent_MTases_sf"/>
</dbReference>